<dbReference type="InterPro" id="IPR053847">
    <property type="entry name" value="DUF6928"/>
</dbReference>
<dbReference type="Proteomes" id="UP001500620">
    <property type="component" value="Unassembled WGS sequence"/>
</dbReference>
<dbReference type="Pfam" id="PF21997">
    <property type="entry name" value="DUF6928"/>
    <property type="match status" value="1"/>
</dbReference>
<proteinExistence type="predicted"/>
<dbReference type="EMBL" id="BAABAT010000015">
    <property type="protein sequence ID" value="GAA4253122.1"/>
    <property type="molecule type" value="Genomic_DNA"/>
</dbReference>
<sequence>MASAELTPALIERLYPGYRIEPDGQRDLWEAVYPPDDMVYALSVPGLDLACDRRFMVDRPSELPAHLLQLGAGRRMLLHAMHSVVDWLAFAIWDDGVLVRSLSLSPGEGIMENIGAPLPFEESYWAGAHPVEPMPGWPAEGPYPLPFHPLDLGEEALRHLFGFVLEGRPEPNDVPAHQIGLPGFRVTDPTGAEQAQREASLQAARETMGQPRFFQYRDGRMVEVSLDDL</sequence>
<reference evidence="2" key="1">
    <citation type="journal article" date="2019" name="Int. J. Syst. Evol. Microbiol.">
        <title>The Global Catalogue of Microorganisms (GCM) 10K type strain sequencing project: providing services to taxonomists for standard genome sequencing and annotation.</title>
        <authorList>
            <consortium name="The Broad Institute Genomics Platform"/>
            <consortium name="The Broad Institute Genome Sequencing Center for Infectious Disease"/>
            <person name="Wu L."/>
            <person name="Ma J."/>
        </authorList>
    </citation>
    <scope>NUCLEOTIDE SEQUENCE [LARGE SCALE GENOMIC DNA]</scope>
    <source>
        <strain evidence="2">JCM 17441</strain>
    </source>
</reference>
<accession>A0ABP8DD55</accession>
<protein>
    <submittedName>
        <fullName evidence="1">Uncharacterized protein</fullName>
    </submittedName>
</protein>
<name>A0ABP8DD55_9ACTN</name>
<keyword evidence="2" id="KW-1185">Reference proteome</keyword>
<comment type="caution">
    <text evidence="1">The sequence shown here is derived from an EMBL/GenBank/DDBJ whole genome shotgun (WGS) entry which is preliminary data.</text>
</comment>
<gene>
    <name evidence="1" type="ORF">GCM10022255_052650</name>
</gene>
<evidence type="ECO:0000313" key="1">
    <source>
        <dbReference type="EMBL" id="GAA4253122.1"/>
    </source>
</evidence>
<organism evidence="1 2">
    <name type="scientific">Dactylosporangium darangshiense</name>
    <dbReference type="NCBI Taxonomy" id="579108"/>
    <lineage>
        <taxon>Bacteria</taxon>
        <taxon>Bacillati</taxon>
        <taxon>Actinomycetota</taxon>
        <taxon>Actinomycetes</taxon>
        <taxon>Micromonosporales</taxon>
        <taxon>Micromonosporaceae</taxon>
        <taxon>Dactylosporangium</taxon>
    </lineage>
</organism>
<evidence type="ECO:0000313" key="2">
    <source>
        <dbReference type="Proteomes" id="UP001500620"/>
    </source>
</evidence>